<dbReference type="AlphaFoldDB" id="A0A5C4TJF9"/>
<dbReference type="EMBL" id="QFCR01000005">
    <property type="protein sequence ID" value="TNK90698.1"/>
    <property type="molecule type" value="Genomic_DNA"/>
</dbReference>
<comment type="similarity">
    <text evidence="1">Belongs to the IS150/IS1296 orfA family.</text>
</comment>
<gene>
    <name evidence="3" type="ORF">DID87_02600</name>
</gene>
<sequence length="123" mass="14919">MDKQFRRFFLYSLDEKLAALNDFHSGISRSEIMKKYNIKGSATISEWIRRMDQFGIDGLVYKHEKTKFDYSFKIRVIKWRLDNQSSYPNAARHFKIRNPTTIYSWERDYLEGRLNSRLERPLK</sequence>
<dbReference type="GO" id="GO:0043565">
    <property type="term" value="F:sequence-specific DNA binding"/>
    <property type="evidence" value="ECO:0007669"/>
    <property type="project" value="InterPro"/>
</dbReference>
<dbReference type="InterPro" id="IPR036388">
    <property type="entry name" value="WH-like_DNA-bd_sf"/>
</dbReference>
<comment type="caution">
    <text evidence="3">The sequence shown here is derived from an EMBL/GenBank/DDBJ whole genome shotgun (WGS) entry which is preliminary data.</text>
</comment>
<feature type="domain" description="Insertion element IS150 protein InsJ-like helix-turn-helix" evidence="2">
    <location>
        <begin position="15"/>
        <end position="60"/>
    </location>
</feature>
<dbReference type="Proteomes" id="UP000313312">
    <property type="component" value="Unassembled WGS sequence"/>
</dbReference>
<accession>A0A5C4TJF9</accession>
<evidence type="ECO:0000313" key="3">
    <source>
        <dbReference type="EMBL" id="TNK90698.1"/>
    </source>
</evidence>
<dbReference type="Gene3D" id="1.10.10.10">
    <property type="entry name" value="Winged helix-like DNA-binding domain superfamily/Winged helix DNA-binding domain"/>
    <property type="match status" value="1"/>
</dbReference>
<proteinExistence type="inferred from homology"/>
<protein>
    <recommendedName>
        <fullName evidence="2">Insertion element IS150 protein InsJ-like helix-turn-helix domain-containing protein</fullName>
    </recommendedName>
</protein>
<dbReference type="InterPro" id="IPR055247">
    <property type="entry name" value="InsJ-like_HTH"/>
</dbReference>
<dbReference type="PANTHER" id="PTHR33795:SF1">
    <property type="entry name" value="INSERTION ELEMENT IS150 PROTEIN INSJ"/>
    <property type="match status" value="1"/>
</dbReference>
<name>A0A5C4TJF9_FRUSA</name>
<evidence type="ECO:0000256" key="1">
    <source>
        <dbReference type="ARBA" id="ARBA00038232"/>
    </source>
</evidence>
<dbReference type="SUPFAM" id="SSF48295">
    <property type="entry name" value="TrpR-like"/>
    <property type="match status" value="2"/>
</dbReference>
<dbReference type="InterPro" id="IPR052057">
    <property type="entry name" value="IS150/IS1296_orfA-like"/>
</dbReference>
<reference evidence="3 4" key="1">
    <citation type="submission" date="2018-05" db="EMBL/GenBank/DDBJ databases">
        <title>Lactobacillus sanfranciscensis Ah4 draft denome sequence.</title>
        <authorList>
            <person name="Zhang G."/>
        </authorList>
    </citation>
    <scope>NUCLEOTIDE SEQUENCE [LARGE SCALE GENOMIC DNA]</scope>
    <source>
        <strain evidence="3 4">Ah4</strain>
    </source>
</reference>
<organism evidence="3 4">
    <name type="scientific">Fructilactobacillus sanfranciscensis</name>
    <name type="common">Lactobacillus sanfranciscensis</name>
    <dbReference type="NCBI Taxonomy" id="1625"/>
    <lineage>
        <taxon>Bacteria</taxon>
        <taxon>Bacillati</taxon>
        <taxon>Bacillota</taxon>
        <taxon>Bacilli</taxon>
        <taxon>Lactobacillales</taxon>
        <taxon>Lactobacillaceae</taxon>
        <taxon>Fructilactobacillus</taxon>
    </lineage>
</organism>
<evidence type="ECO:0000313" key="4">
    <source>
        <dbReference type="Proteomes" id="UP000313312"/>
    </source>
</evidence>
<evidence type="ECO:0000259" key="2">
    <source>
        <dbReference type="Pfam" id="PF13518"/>
    </source>
</evidence>
<feature type="domain" description="Insertion element IS150 protein InsJ-like helix-turn-helix" evidence="2">
    <location>
        <begin position="72"/>
        <end position="114"/>
    </location>
</feature>
<dbReference type="Pfam" id="PF13518">
    <property type="entry name" value="HTH_28"/>
    <property type="match status" value="2"/>
</dbReference>
<dbReference type="InterPro" id="IPR010921">
    <property type="entry name" value="Trp_repressor/repl_initiator"/>
</dbReference>
<dbReference type="PANTHER" id="PTHR33795">
    <property type="entry name" value="INSERTION ELEMENT IS150 PROTEIN INSJ"/>
    <property type="match status" value="1"/>
</dbReference>